<evidence type="ECO:0000256" key="1">
    <source>
        <dbReference type="SAM" id="Phobius"/>
    </source>
</evidence>
<keyword evidence="1" id="KW-0812">Transmembrane</keyword>
<keyword evidence="3" id="KW-1185">Reference proteome</keyword>
<dbReference type="RefSeq" id="WP_382370565.1">
    <property type="nucleotide sequence ID" value="NZ_JBHRZI010000011.1"/>
</dbReference>
<proteinExistence type="predicted"/>
<feature type="transmembrane region" description="Helical" evidence="1">
    <location>
        <begin position="36"/>
        <end position="55"/>
    </location>
</feature>
<keyword evidence="1" id="KW-0472">Membrane</keyword>
<evidence type="ECO:0000313" key="2">
    <source>
        <dbReference type="EMBL" id="MFC3891339.1"/>
    </source>
</evidence>
<dbReference type="EMBL" id="JBHRZI010000011">
    <property type="protein sequence ID" value="MFC3891339.1"/>
    <property type="molecule type" value="Genomic_DNA"/>
</dbReference>
<comment type="caution">
    <text evidence="2">The sequence shown here is derived from an EMBL/GenBank/DDBJ whole genome shotgun (WGS) entry which is preliminary data.</text>
</comment>
<evidence type="ECO:0000313" key="3">
    <source>
        <dbReference type="Proteomes" id="UP001595690"/>
    </source>
</evidence>
<keyword evidence="1" id="KW-1133">Transmembrane helix</keyword>
<name>A0ABV8BP02_9PSEU</name>
<dbReference type="Proteomes" id="UP001595690">
    <property type="component" value="Unassembled WGS sequence"/>
</dbReference>
<protein>
    <submittedName>
        <fullName evidence="2">Uncharacterized protein</fullName>
    </submittedName>
</protein>
<accession>A0ABV8BP02</accession>
<gene>
    <name evidence="2" type="ORF">ACFOWZ_07610</name>
</gene>
<sequence>MELKQAMEAATADLDVRPGFVGDVMTGARRRHTRRLVAVTAAMALLAGVTAGVVLTSSSTESVVAVDARLTAPTSGDLANDTRFIEQARTVWANNENSGWGPDDNVTEFTAQSNVFWAGNTPSGPAALVAQTVKVGHKPDPQVAIGLVTGNAVVERELVSDLQRGLYQFGADSSTYVVLSLGKRVYLSQDPVRGQDNKLTRKWRELDREPPGVSVVSAPPQSRPVFVRADSPPAPDVFITEPVRSKSDLGLGKAFTPYGGLGWTGDQCKKMTFPQGLHSPAQAQTDLQRRGLLDFLVSRESLGSWEVCTWTPDGRFALAFEAFGQLYGVLYTADGLFSAAVVGGPAVKGTVAPVRLVLPDGQGTMIADFGALVGPEQRPDFWLAPAGTKEVTIVRGDSPAVVPL</sequence>
<organism evidence="2 3">
    <name type="scientific">Lentzea rhizosphaerae</name>
    <dbReference type="NCBI Taxonomy" id="2041025"/>
    <lineage>
        <taxon>Bacteria</taxon>
        <taxon>Bacillati</taxon>
        <taxon>Actinomycetota</taxon>
        <taxon>Actinomycetes</taxon>
        <taxon>Pseudonocardiales</taxon>
        <taxon>Pseudonocardiaceae</taxon>
        <taxon>Lentzea</taxon>
    </lineage>
</organism>
<reference evidence="3" key="1">
    <citation type="journal article" date="2019" name="Int. J. Syst. Evol. Microbiol.">
        <title>The Global Catalogue of Microorganisms (GCM) 10K type strain sequencing project: providing services to taxonomists for standard genome sequencing and annotation.</title>
        <authorList>
            <consortium name="The Broad Institute Genomics Platform"/>
            <consortium name="The Broad Institute Genome Sequencing Center for Infectious Disease"/>
            <person name="Wu L."/>
            <person name="Ma J."/>
        </authorList>
    </citation>
    <scope>NUCLEOTIDE SEQUENCE [LARGE SCALE GENOMIC DNA]</scope>
    <source>
        <strain evidence="3">CGMCC 4.7405</strain>
    </source>
</reference>